<keyword evidence="4" id="KW-1185">Reference proteome</keyword>
<sequence length="106" mass="11975">MLPVSNAVITDILILLVVVEKTNSGRISFNDTFTLLMVHEIPFGGHGHSGYGSYFDKHTFDVFTHHRGSIDVPAEEEPNLEGRYPPYTEEKYKERGAIMWLPLPDA</sequence>
<dbReference type="Gene3D" id="3.40.605.10">
    <property type="entry name" value="Aldehyde Dehydrogenase, Chain A, domain 1"/>
    <property type="match status" value="1"/>
</dbReference>
<gene>
    <name evidence="3" type="ORF">QCA50_013282</name>
</gene>
<feature type="signal peptide" evidence="2">
    <location>
        <begin position="1"/>
        <end position="24"/>
    </location>
</feature>
<dbReference type="InterPro" id="IPR016161">
    <property type="entry name" value="Ald_DH/histidinol_DH"/>
</dbReference>
<dbReference type="InterPro" id="IPR016162">
    <property type="entry name" value="Ald_DH_N"/>
</dbReference>
<evidence type="ECO:0000313" key="3">
    <source>
        <dbReference type="EMBL" id="KAK7683450.1"/>
    </source>
</evidence>
<dbReference type="PANTHER" id="PTHR43570:SF16">
    <property type="entry name" value="ALDEHYDE DEHYDROGENASE TYPE III, ISOFORM Q"/>
    <property type="match status" value="1"/>
</dbReference>
<keyword evidence="2" id="KW-0732">Signal</keyword>
<evidence type="ECO:0000313" key="4">
    <source>
        <dbReference type="Proteomes" id="UP001385951"/>
    </source>
</evidence>
<evidence type="ECO:0000256" key="2">
    <source>
        <dbReference type="SAM" id="SignalP"/>
    </source>
</evidence>
<organism evidence="3 4">
    <name type="scientific">Cerrena zonata</name>
    <dbReference type="NCBI Taxonomy" id="2478898"/>
    <lineage>
        <taxon>Eukaryota</taxon>
        <taxon>Fungi</taxon>
        <taxon>Dikarya</taxon>
        <taxon>Basidiomycota</taxon>
        <taxon>Agaricomycotina</taxon>
        <taxon>Agaricomycetes</taxon>
        <taxon>Polyporales</taxon>
        <taxon>Cerrenaceae</taxon>
        <taxon>Cerrena</taxon>
    </lineage>
</organism>
<comment type="caution">
    <text evidence="3">The sequence shown here is derived from an EMBL/GenBank/DDBJ whole genome shotgun (WGS) entry which is preliminary data.</text>
</comment>
<dbReference type="AlphaFoldDB" id="A0AAW0FX28"/>
<protein>
    <submittedName>
        <fullName evidence="3">Uncharacterized protein</fullName>
    </submittedName>
</protein>
<dbReference type="EMBL" id="JASBNA010000030">
    <property type="protein sequence ID" value="KAK7683450.1"/>
    <property type="molecule type" value="Genomic_DNA"/>
</dbReference>
<dbReference type="Proteomes" id="UP001385951">
    <property type="component" value="Unassembled WGS sequence"/>
</dbReference>
<reference evidence="3 4" key="1">
    <citation type="submission" date="2022-09" db="EMBL/GenBank/DDBJ databases">
        <authorList>
            <person name="Palmer J.M."/>
        </authorList>
    </citation>
    <scope>NUCLEOTIDE SEQUENCE [LARGE SCALE GENOMIC DNA]</scope>
    <source>
        <strain evidence="3 4">DSM 7382</strain>
    </source>
</reference>
<dbReference type="GO" id="GO:0004029">
    <property type="term" value="F:aldehyde dehydrogenase (NAD+) activity"/>
    <property type="evidence" value="ECO:0007669"/>
    <property type="project" value="TreeGrafter"/>
</dbReference>
<dbReference type="GO" id="GO:0006081">
    <property type="term" value="P:aldehyde metabolic process"/>
    <property type="evidence" value="ECO:0007669"/>
    <property type="project" value="InterPro"/>
</dbReference>
<name>A0AAW0FX28_9APHY</name>
<dbReference type="PANTHER" id="PTHR43570">
    <property type="entry name" value="ALDEHYDE DEHYDROGENASE"/>
    <property type="match status" value="1"/>
</dbReference>
<keyword evidence="1" id="KW-0560">Oxidoreductase</keyword>
<dbReference type="GO" id="GO:0005737">
    <property type="term" value="C:cytoplasm"/>
    <property type="evidence" value="ECO:0007669"/>
    <property type="project" value="TreeGrafter"/>
</dbReference>
<feature type="chain" id="PRO_5043317607" evidence="2">
    <location>
        <begin position="25"/>
        <end position="106"/>
    </location>
</feature>
<evidence type="ECO:0000256" key="1">
    <source>
        <dbReference type="ARBA" id="ARBA00023002"/>
    </source>
</evidence>
<accession>A0AAW0FX28</accession>
<proteinExistence type="predicted"/>
<dbReference type="InterPro" id="IPR012394">
    <property type="entry name" value="Aldehyde_DH_NAD(P)"/>
</dbReference>
<dbReference type="SUPFAM" id="SSF53720">
    <property type="entry name" value="ALDH-like"/>
    <property type="match status" value="1"/>
</dbReference>